<evidence type="ECO:0000256" key="3">
    <source>
        <dbReference type="ARBA" id="ARBA00022553"/>
    </source>
</evidence>
<dbReference type="InterPro" id="IPR003230">
    <property type="entry name" value="DltC"/>
</dbReference>
<dbReference type="SUPFAM" id="SSF47336">
    <property type="entry name" value="ACP-like"/>
    <property type="match status" value="1"/>
</dbReference>
<evidence type="ECO:0000256" key="5">
    <source>
        <dbReference type="HAMAP-Rule" id="MF_00565"/>
    </source>
</evidence>
<keyword evidence="7" id="KW-0436">Ligase</keyword>
<feature type="modified residue" description="O-(pantetheine 4'-phosphoryl)serine" evidence="5">
    <location>
        <position position="41"/>
    </location>
</feature>
<evidence type="ECO:0000313" key="7">
    <source>
        <dbReference type="EMBL" id="TGA98843.1"/>
    </source>
</evidence>
<dbReference type="PROSITE" id="PS50075">
    <property type="entry name" value="CARRIER"/>
    <property type="match status" value="1"/>
</dbReference>
<keyword evidence="8" id="KW-1185">Reference proteome</keyword>
<dbReference type="OrthoDB" id="6462171at2"/>
<keyword evidence="2 5" id="KW-0963">Cytoplasm</keyword>
<dbReference type="RefSeq" id="WP_135347863.1">
    <property type="nucleotide sequence ID" value="NZ_SRJD01000005.1"/>
</dbReference>
<keyword evidence="3 5" id="KW-0597">Phosphoprotein</keyword>
<dbReference type="GO" id="GO:0070395">
    <property type="term" value="P:lipoteichoic acid biosynthetic process"/>
    <property type="evidence" value="ECO:0007669"/>
    <property type="project" value="UniProtKB-UniRule"/>
</dbReference>
<comment type="caution">
    <text evidence="7">The sequence shown here is derived from an EMBL/GenBank/DDBJ whole genome shotgun (WGS) entry which is preliminary data.</text>
</comment>
<dbReference type="EMBL" id="SRJD01000005">
    <property type="protein sequence ID" value="TGA98843.1"/>
    <property type="molecule type" value="Genomic_DNA"/>
</dbReference>
<name>A0A4Z0GNT0_9BACL</name>
<reference evidence="7 8" key="1">
    <citation type="journal article" date="2015" name="Int. J. Syst. Evol. Microbiol.">
        <title>Sporolactobacillus shoreae sp. nov. and Sporolactobacillus spathodeae sp. nov., two spore-forming lactic acid bacteria isolated from tree barks in Thailand.</title>
        <authorList>
            <person name="Thamacharoensuk T."/>
            <person name="Kitahara M."/>
            <person name="Ohkuma M."/>
            <person name="Thongchul N."/>
            <person name="Tanasupawat S."/>
        </authorList>
    </citation>
    <scope>NUCLEOTIDE SEQUENCE [LARGE SCALE GENOMIC DNA]</scope>
    <source>
        <strain evidence="7 8">BK92</strain>
    </source>
</reference>
<dbReference type="InterPro" id="IPR009081">
    <property type="entry name" value="PP-bd_ACP"/>
</dbReference>
<evidence type="ECO:0000313" key="8">
    <source>
        <dbReference type="Proteomes" id="UP000298347"/>
    </source>
</evidence>
<dbReference type="GO" id="GO:0036370">
    <property type="term" value="F:D-alanyl carrier activity"/>
    <property type="evidence" value="ECO:0007669"/>
    <property type="project" value="UniProtKB-UniRule"/>
</dbReference>
<dbReference type="HAMAP" id="MF_00565">
    <property type="entry name" value="DltC"/>
    <property type="match status" value="1"/>
</dbReference>
<accession>A0A4Z0GNT0</accession>
<proteinExistence type="inferred from homology"/>
<protein>
    <recommendedName>
        <fullName evidence="5">D-alanyl carrier protein</fullName>
        <shortName evidence="5">DCP</shortName>
    </recommendedName>
    <alternativeName>
        <fullName evidence="5">D-alanine--poly(phosphoribitol) ligase subunit 2</fullName>
    </alternativeName>
</protein>
<gene>
    <name evidence="5 7" type="primary">dltC</name>
    <name evidence="7" type="ORF">E4665_05815</name>
</gene>
<evidence type="ECO:0000256" key="1">
    <source>
        <dbReference type="ARBA" id="ARBA00022450"/>
    </source>
</evidence>
<keyword evidence="1 5" id="KW-0596">Phosphopantetheine</keyword>
<keyword evidence="4 5" id="KW-0961">Cell wall biogenesis/degradation</keyword>
<dbReference type="Proteomes" id="UP000298347">
    <property type="component" value="Unassembled WGS sequence"/>
</dbReference>
<evidence type="ECO:0000256" key="4">
    <source>
        <dbReference type="ARBA" id="ARBA00023316"/>
    </source>
</evidence>
<dbReference type="Pfam" id="PF00550">
    <property type="entry name" value="PP-binding"/>
    <property type="match status" value="1"/>
</dbReference>
<evidence type="ECO:0000256" key="2">
    <source>
        <dbReference type="ARBA" id="ARBA00022490"/>
    </source>
</evidence>
<sequence>MTEITPAFENQVLDILAEVCESDEVKNEPDIRLFEEGLMDSFATIALLVEVGERMGIDVPISDFNRNQWATPNMIIQQLADRK</sequence>
<comment type="PTM">
    <text evidence="5">4'-phosphopantetheine is transferred from CoA to a specific serine of apo-DCP.</text>
</comment>
<dbReference type="NCBIfam" id="NF003464">
    <property type="entry name" value="PRK05087.1"/>
    <property type="match status" value="1"/>
</dbReference>
<comment type="similarity">
    <text evidence="5">Belongs to the DltC family.</text>
</comment>
<dbReference type="NCBIfam" id="TIGR01688">
    <property type="entry name" value="dltC"/>
    <property type="match status" value="1"/>
</dbReference>
<feature type="domain" description="Carrier" evidence="6">
    <location>
        <begin position="6"/>
        <end position="83"/>
    </location>
</feature>
<dbReference type="InterPro" id="IPR036736">
    <property type="entry name" value="ACP-like_sf"/>
</dbReference>
<comment type="function">
    <text evidence="5">Carrier protein involved in the D-alanylation of lipoteichoic acid (LTA). The loading of thioester-linked D-alanine onto DltC is catalyzed by D-alanine--D-alanyl carrier protein ligase DltA. The DltC-carried D-alanyl group is further transferred to cell membrane phosphatidylglycerol (PG) by forming an ester bond, probably catalyzed by DltD. D-alanylation of LTA plays an important role in modulating the properties of the cell wall in Gram-positive bacteria, influencing the net charge of the cell wall.</text>
</comment>
<organism evidence="7 8">
    <name type="scientific">Sporolactobacillus shoreae</name>
    <dbReference type="NCBI Taxonomy" id="1465501"/>
    <lineage>
        <taxon>Bacteria</taxon>
        <taxon>Bacillati</taxon>
        <taxon>Bacillota</taxon>
        <taxon>Bacilli</taxon>
        <taxon>Bacillales</taxon>
        <taxon>Sporolactobacillaceae</taxon>
        <taxon>Sporolactobacillus</taxon>
    </lineage>
</organism>
<evidence type="ECO:0000259" key="6">
    <source>
        <dbReference type="PROSITE" id="PS50075"/>
    </source>
</evidence>
<comment type="subcellular location">
    <subcellularLocation>
        <location evidence="5">Cytoplasm</location>
    </subcellularLocation>
</comment>
<dbReference type="GO" id="GO:0016874">
    <property type="term" value="F:ligase activity"/>
    <property type="evidence" value="ECO:0007669"/>
    <property type="project" value="UniProtKB-KW"/>
</dbReference>
<dbReference type="GO" id="GO:0005737">
    <property type="term" value="C:cytoplasm"/>
    <property type="evidence" value="ECO:0007669"/>
    <property type="project" value="UniProtKB-SubCell"/>
</dbReference>
<dbReference type="Gene3D" id="1.10.1200.10">
    <property type="entry name" value="ACP-like"/>
    <property type="match status" value="1"/>
</dbReference>
<comment type="pathway">
    <text evidence="5">Cell wall biogenesis; lipoteichoic acid biosynthesis.</text>
</comment>
<dbReference type="GO" id="GO:0071555">
    <property type="term" value="P:cell wall organization"/>
    <property type="evidence" value="ECO:0007669"/>
    <property type="project" value="UniProtKB-KW"/>
</dbReference>
<dbReference type="UniPathway" id="UPA00556"/>
<dbReference type="AlphaFoldDB" id="A0A4Z0GNT0"/>